<dbReference type="OrthoDB" id="2919648at2"/>
<dbReference type="Proteomes" id="UP000799092">
    <property type="component" value="Unassembled WGS sequence"/>
</dbReference>
<dbReference type="AlphaFoldDB" id="A0A6A8DBM7"/>
<name>A0A6A8DBM7_9BACI</name>
<keyword evidence="2" id="KW-1185">Reference proteome</keyword>
<reference evidence="1" key="1">
    <citation type="submission" date="2019-11" db="EMBL/GenBank/DDBJ databases">
        <authorList>
            <person name="Li J."/>
        </authorList>
    </citation>
    <scope>NUCLEOTIDE SEQUENCE</scope>
    <source>
        <strain evidence="1">B6B</strain>
    </source>
</reference>
<comment type="caution">
    <text evidence="1">The sequence shown here is derived from an EMBL/GenBank/DDBJ whole genome shotgun (WGS) entry which is preliminary data.</text>
</comment>
<evidence type="ECO:0000313" key="2">
    <source>
        <dbReference type="Proteomes" id="UP000799092"/>
    </source>
</evidence>
<gene>
    <name evidence="1" type="ORF">GH741_10060</name>
</gene>
<organism evidence="1 2">
    <name type="scientific">Aquibacillus halophilus</name>
    <dbReference type="NCBI Taxonomy" id="930132"/>
    <lineage>
        <taxon>Bacteria</taxon>
        <taxon>Bacillati</taxon>
        <taxon>Bacillota</taxon>
        <taxon>Bacilli</taxon>
        <taxon>Bacillales</taxon>
        <taxon>Bacillaceae</taxon>
        <taxon>Aquibacillus</taxon>
    </lineage>
</organism>
<dbReference type="RefSeq" id="WP_153736666.1">
    <property type="nucleotide sequence ID" value="NZ_WJNG01000007.1"/>
</dbReference>
<dbReference type="EMBL" id="WJNG01000007">
    <property type="protein sequence ID" value="MRH43028.1"/>
    <property type="molecule type" value="Genomic_DNA"/>
</dbReference>
<protein>
    <submittedName>
        <fullName evidence="1">DUF3918 domain-containing protein</fullName>
    </submittedName>
</protein>
<sequence>MNRTLTSLVALGVGAVIYRGAKNGNMDIGDLVNKRSIKKMRKKIGKAMR</sequence>
<dbReference type="Pfam" id="PF13056">
    <property type="entry name" value="DUF3918"/>
    <property type="match status" value="1"/>
</dbReference>
<evidence type="ECO:0000313" key="1">
    <source>
        <dbReference type="EMBL" id="MRH43028.1"/>
    </source>
</evidence>
<proteinExistence type="predicted"/>
<dbReference type="InterPro" id="IPR025029">
    <property type="entry name" value="DUF3918"/>
</dbReference>
<accession>A0A6A8DBM7</accession>